<reference evidence="1" key="1">
    <citation type="submission" date="2014-11" db="EMBL/GenBank/DDBJ databases">
        <authorList>
            <person name="Amaro Gonzalez C."/>
        </authorList>
    </citation>
    <scope>NUCLEOTIDE SEQUENCE</scope>
</reference>
<name>A0A0E9R5Q2_ANGAN</name>
<dbReference type="AlphaFoldDB" id="A0A0E9R5Q2"/>
<reference evidence="1" key="2">
    <citation type="journal article" date="2015" name="Fish Shellfish Immunol.">
        <title>Early steps in the European eel (Anguilla anguilla)-Vibrio vulnificus interaction in the gills: Role of the RtxA13 toxin.</title>
        <authorList>
            <person name="Callol A."/>
            <person name="Pajuelo D."/>
            <person name="Ebbesson L."/>
            <person name="Teles M."/>
            <person name="MacKenzie S."/>
            <person name="Amaro C."/>
        </authorList>
    </citation>
    <scope>NUCLEOTIDE SEQUENCE</scope>
</reference>
<accession>A0A0E9R5Q2</accession>
<protein>
    <submittedName>
        <fullName evidence="1">Uncharacterized protein</fullName>
    </submittedName>
</protein>
<sequence length="28" mass="3383">MLILMWEELVLFSKVGYLKVNDVELMLR</sequence>
<evidence type="ECO:0000313" key="1">
    <source>
        <dbReference type="EMBL" id="JAH24107.1"/>
    </source>
</evidence>
<dbReference type="EMBL" id="GBXM01084470">
    <property type="protein sequence ID" value="JAH24107.1"/>
    <property type="molecule type" value="Transcribed_RNA"/>
</dbReference>
<proteinExistence type="predicted"/>
<organism evidence="1">
    <name type="scientific">Anguilla anguilla</name>
    <name type="common">European freshwater eel</name>
    <name type="synonym">Muraena anguilla</name>
    <dbReference type="NCBI Taxonomy" id="7936"/>
    <lineage>
        <taxon>Eukaryota</taxon>
        <taxon>Metazoa</taxon>
        <taxon>Chordata</taxon>
        <taxon>Craniata</taxon>
        <taxon>Vertebrata</taxon>
        <taxon>Euteleostomi</taxon>
        <taxon>Actinopterygii</taxon>
        <taxon>Neopterygii</taxon>
        <taxon>Teleostei</taxon>
        <taxon>Anguilliformes</taxon>
        <taxon>Anguillidae</taxon>
        <taxon>Anguilla</taxon>
    </lineage>
</organism>